<protein>
    <submittedName>
        <fullName evidence="1">Uncharacterized protein</fullName>
    </submittedName>
</protein>
<keyword evidence="2" id="KW-1185">Reference proteome</keyword>
<dbReference type="EMBL" id="CP033896">
    <property type="protein sequence ID" value="AZA14096.1"/>
    <property type="molecule type" value="Genomic_DNA"/>
</dbReference>
<dbReference type="Proteomes" id="UP000269019">
    <property type="component" value="Chromosome"/>
</dbReference>
<accession>A0A3G6J7X7</accession>
<dbReference type="AlphaFoldDB" id="A0A3G6J7X7"/>
<evidence type="ECO:0000313" key="1">
    <source>
        <dbReference type="EMBL" id="AZA14096.1"/>
    </source>
</evidence>
<gene>
    <name evidence="1" type="ORF">CCHOA_08535</name>
</gene>
<dbReference type="KEGG" id="ccho:CCHOA_08535"/>
<sequence length="176" mass="18821">MVAGCEVRIPVAPLGSARTVAPTACGVLYLHHSNPGNALSITRVLLHLMWFPRGSKGIILQIIDRVRSSYRGKRSNLPLAAACLSGVSGSVYHSQVSGVIPRRSVPRCCCVVATGKGCSQILELRVFEHCAWIWLTGGLGPTIPGRVPLIFDHFGSSPVLGGMRSRGCRPGQGMFF</sequence>
<proteinExistence type="predicted"/>
<evidence type="ECO:0000313" key="2">
    <source>
        <dbReference type="Proteomes" id="UP000269019"/>
    </source>
</evidence>
<reference evidence="1 2" key="1">
    <citation type="submission" date="2018-11" db="EMBL/GenBank/DDBJ databases">
        <authorList>
            <person name="Kleinhagauer T."/>
            <person name="Glaeser S.P."/>
            <person name="Spergser J."/>
            <person name="Ruckert C."/>
            <person name="Kaempfer P."/>
            <person name="Busse H.-J."/>
        </authorList>
    </citation>
    <scope>NUCLEOTIDE SEQUENCE [LARGE SCALE GENOMIC DNA]</scope>
    <source>
        <strain evidence="1 2">200CH</strain>
    </source>
</reference>
<organism evidence="1 2">
    <name type="scientific">Corynebacterium choanae</name>
    <dbReference type="NCBI Taxonomy" id="1862358"/>
    <lineage>
        <taxon>Bacteria</taxon>
        <taxon>Bacillati</taxon>
        <taxon>Actinomycetota</taxon>
        <taxon>Actinomycetes</taxon>
        <taxon>Mycobacteriales</taxon>
        <taxon>Corynebacteriaceae</taxon>
        <taxon>Corynebacterium</taxon>
    </lineage>
</organism>
<name>A0A3G6J7X7_9CORY</name>